<protein>
    <recommendedName>
        <fullName evidence="2">PDZ domain-containing protein</fullName>
    </recommendedName>
</protein>
<organism evidence="3 4">
    <name type="scientific">Periophthalmus magnuspinnatus</name>
    <dbReference type="NCBI Taxonomy" id="409849"/>
    <lineage>
        <taxon>Eukaryota</taxon>
        <taxon>Metazoa</taxon>
        <taxon>Chordata</taxon>
        <taxon>Craniata</taxon>
        <taxon>Vertebrata</taxon>
        <taxon>Euteleostomi</taxon>
        <taxon>Actinopterygii</taxon>
        <taxon>Neopterygii</taxon>
        <taxon>Teleostei</taxon>
        <taxon>Neoteleostei</taxon>
        <taxon>Acanthomorphata</taxon>
        <taxon>Gobiaria</taxon>
        <taxon>Gobiiformes</taxon>
        <taxon>Gobioidei</taxon>
        <taxon>Gobiidae</taxon>
        <taxon>Oxudercinae</taxon>
        <taxon>Periophthalmus</taxon>
    </lineage>
</organism>
<name>A0A3B4AIS9_9GOBI</name>
<evidence type="ECO:0000259" key="2">
    <source>
        <dbReference type="PROSITE" id="PS50106"/>
    </source>
</evidence>
<feature type="region of interest" description="Disordered" evidence="1">
    <location>
        <begin position="376"/>
        <end position="402"/>
    </location>
</feature>
<dbReference type="STRING" id="409849.ENSPMGP00000017022"/>
<evidence type="ECO:0000313" key="3">
    <source>
        <dbReference type="Ensembl" id="ENSPMGP00000017022.1"/>
    </source>
</evidence>
<feature type="compositionally biased region" description="Acidic residues" evidence="1">
    <location>
        <begin position="179"/>
        <end position="197"/>
    </location>
</feature>
<dbReference type="CDD" id="cd06762">
    <property type="entry name" value="PDZ6_PDZD2-PDZ3_hPro-IL-16-like"/>
    <property type="match status" value="1"/>
</dbReference>
<dbReference type="GO" id="GO:0050930">
    <property type="term" value="P:induction of positive chemotaxis"/>
    <property type="evidence" value="ECO:0007669"/>
    <property type="project" value="InterPro"/>
</dbReference>
<feature type="region of interest" description="Disordered" evidence="1">
    <location>
        <begin position="1"/>
        <end position="235"/>
    </location>
</feature>
<dbReference type="PANTHER" id="PTHR48484">
    <property type="entry name" value="PRO-INTERLEUKIN-16"/>
    <property type="match status" value="1"/>
</dbReference>
<sequence>LDVNGNSSFDKENENKLELTGPAVKQGPPVAPKPVWYRQSLKKIREEQTQKKTTKSPVDPPSSVGYSRSFGSRGQTSSNTNLSIRQKIHSFETFSSPESPEKVITAKRQVSTSSSLPTIEKETKVKLTNSSKKDDTKDINANAPVSGLSTETVKDDSKSDLNSDTTTTTDPKPKYIDLVPEEPNDATEEVTEAEALEEMTVRSADEEQNLEPPGEMENQTEASPDSTPGGSVVSKGCEESLEKVLAFSNQCSMNQGALSVLSALPSQEVQQLIQEVQTLDPEELKQLEDIHVVILHKEEGAGLGFTVAGGSDLENKAPTVHRVFPSGLAAQEGTVQKGDQVLSINGQSLSGATHLDATSAVRQARTLSVAVVVVRKRPEQEEEESREGGGAETSAASAEEDGGLVSVSLDKGCGGVGFTLEGGRGSIHGDKPLVINRISTAGAAEQSGLRSGDEVVSVQGLNLTDMTRFEAWNYIKALPEGVVTVTVRRRAQ</sequence>
<feature type="domain" description="PDZ" evidence="2">
    <location>
        <begin position="406"/>
        <end position="490"/>
    </location>
</feature>
<feature type="domain" description="PDZ" evidence="2">
    <location>
        <begin position="292"/>
        <end position="364"/>
    </location>
</feature>
<dbReference type="GO" id="GO:0042609">
    <property type="term" value="F:CD4 receptor binding"/>
    <property type="evidence" value="ECO:0007669"/>
    <property type="project" value="TreeGrafter"/>
</dbReference>
<dbReference type="SMART" id="SM00228">
    <property type="entry name" value="PDZ"/>
    <property type="match status" value="2"/>
</dbReference>
<dbReference type="FunFam" id="2.30.42.10:FF:000122">
    <property type="entry name" value="Pro-interleukin-16"/>
    <property type="match status" value="1"/>
</dbReference>
<dbReference type="GO" id="GO:0030595">
    <property type="term" value="P:leukocyte chemotaxis"/>
    <property type="evidence" value="ECO:0007669"/>
    <property type="project" value="TreeGrafter"/>
</dbReference>
<dbReference type="InterPro" id="IPR055287">
    <property type="entry name" value="IL-16-like"/>
</dbReference>
<feature type="compositionally biased region" description="Polar residues" evidence="1">
    <location>
        <begin position="64"/>
        <end position="84"/>
    </location>
</feature>
<feature type="compositionally biased region" description="Polar residues" evidence="1">
    <location>
        <begin position="217"/>
        <end position="229"/>
    </location>
</feature>
<feature type="compositionally biased region" description="Basic and acidic residues" evidence="1">
    <location>
        <begin position="152"/>
        <end position="161"/>
    </location>
</feature>
<feature type="compositionally biased region" description="Polar residues" evidence="1">
    <location>
        <begin position="108"/>
        <end position="117"/>
    </location>
</feature>
<dbReference type="InterPro" id="IPR001478">
    <property type="entry name" value="PDZ"/>
</dbReference>
<dbReference type="Pfam" id="PF00595">
    <property type="entry name" value="PDZ"/>
    <property type="match status" value="2"/>
</dbReference>
<reference evidence="3" key="1">
    <citation type="submission" date="2025-08" db="UniProtKB">
        <authorList>
            <consortium name="Ensembl"/>
        </authorList>
    </citation>
    <scope>IDENTIFICATION</scope>
</reference>
<proteinExistence type="predicted"/>
<dbReference type="Gene3D" id="2.30.42.10">
    <property type="match status" value="2"/>
</dbReference>
<dbReference type="AlphaFoldDB" id="A0A3B4AIS9"/>
<dbReference type="GO" id="GO:0005125">
    <property type="term" value="F:cytokine activity"/>
    <property type="evidence" value="ECO:0007669"/>
    <property type="project" value="InterPro"/>
</dbReference>
<keyword evidence="4" id="KW-1185">Reference proteome</keyword>
<dbReference type="SUPFAM" id="SSF50156">
    <property type="entry name" value="PDZ domain-like"/>
    <property type="match status" value="2"/>
</dbReference>
<dbReference type="InterPro" id="IPR036034">
    <property type="entry name" value="PDZ_sf"/>
</dbReference>
<dbReference type="Proteomes" id="UP000261520">
    <property type="component" value="Unplaced"/>
</dbReference>
<dbReference type="PROSITE" id="PS50106">
    <property type="entry name" value="PDZ"/>
    <property type="match status" value="2"/>
</dbReference>
<dbReference type="PANTHER" id="PTHR48484:SF2">
    <property type="entry name" value="PRO-INTERLEUKIN-16"/>
    <property type="match status" value="1"/>
</dbReference>
<dbReference type="Ensembl" id="ENSPMGT00000018173.1">
    <property type="protein sequence ID" value="ENSPMGP00000017022.1"/>
    <property type="gene ID" value="ENSPMGG00000013941.1"/>
</dbReference>
<evidence type="ECO:0000313" key="4">
    <source>
        <dbReference type="Proteomes" id="UP000261520"/>
    </source>
</evidence>
<evidence type="ECO:0000256" key="1">
    <source>
        <dbReference type="SAM" id="MobiDB-lite"/>
    </source>
</evidence>
<accession>A0A3B4AIS9</accession>
<reference evidence="3" key="2">
    <citation type="submission" date="2025-09" db="UniProtKB">
        <authorList>
            <consortium name="Ensembl"/>
        </authorList>
    </citation>
    <scope>IDENTIFICATION</scope>
</reference>
<feature type="compositionally biased region" description="Basic and acidic residues" evidence="1">
    <location>
        <begin position="119"/>
        <end position="138"/>
    </location>
</feature>